<evidence type="ECO:0000256" key="3">
    <source>
        <dbReference type="ARBA" id="ARBA00022723"/>
    </source>
</evidence>
<evidence type="ECO:0000256" key="4">
    <source>
        <dbReference type="ARBA" id="ARBA00022741"/>
    </source>
</evidence>
<dbReference type="GO" id="GO:0000166">
    <property type="term" value="F:nucleotide binding"/>
    <property type="evidence" value="ECO:0007669"/>
    <property type="project" value="UniProtKB-KW"/>
</dbReference>
<dbReference type="GO" id="GO:0036222">
    <property type="term" value="F:XTP diphosphatase activity"/>
    <property type="evidence" value="ECO:0007669"/>
    <property type="project" value="UniProtKB-UniRule"/>
</dbReference>
<keyword evidence="7 10" id="KW-0546">Nucleotide metabolism</keyword>
<sequence>MINEEIIIVATKNQGKVKEFAKLFAKLNKQVRSLADVGYVPEIIEDGNTFIENAEIKARIIARHLNTTVIADDSGLCVDELNGAPGIYSARYAGEHGNDSLNNKKLLAELSNLNIQPDENGCLSKAQFKCALVLMDPTSDKTIQVEGSCEGWITNQLRGEHGFGYDPLFYLPQYKKTMAELNIDEKNKISHRASALKKLYEILVK</sequence>
<dbReference type="HAMAP" id="MF_01405">
    <property type="entry name" value="Non_canon_purine_NTPase"/>
    <property type="match status" value="1"/>
</dbReference>
<feature type="binding site" evidence="10">
    <location>
        <position position="74"/>
    </location>
    <ligand>
        <name>substrate</name>
    </ligand>
</feature>
<keyword evidence="4 10" id="KW-0547">Nucleotide-binding</keyword>
<comment type="similarity">
    <text evidence="1 10 11">Belongs to the HAM1 NTPase family.</text>
</comment>
<feature type="active site" description="Proton acceptor" evidence="10">
    <location>
        <position position="73"/>
    </location>
</feature>
<comment type="caution">
    <text evidence="10">Lacks conserved residue(s) required for the propagation of feature annotation.</text>
</comment>
<reference evidence="12 13" key="1">
    <citation type="submission" date="2019-01" db="EMBL/GenBank/DDBJ databases">
        <title>Chengkuizengella sp. nov., isolated from deep-sea sediment of East Pacific Ocean.</title>
        <authorList>
            <person name="Yang J."/>
            <person name="Lai Q."/>
            <person name="Shao Z."/>
        </authorList>
    </citation>
    <scope>NUCLEOTIDE SEQUENCE [LARGE SCALE GENOMIC DNA]</scope>
    <source>
        <strain evidence="12 13">YPA3-1-1</strain>
    </source>
</reference>
<dbReference type="PANTHER" id="PTHR11067:SF9">
    <property type="entry name" value="INOSINE TRIPHOSPHATE PYROPHOSPHATASE"/>
    <property type="match status" value="1"/>
</dbReference>
<keyword evidence="5 10" id="KW-0378">Hydrolase</keyword>
<gene>
    <name evidence="12" type="ORF">ERL59_07565</name>
</gene>
<dbReference type="OrthoDB" id="9807456at2"/>
<feature type="binding site" evidence="10">
    <location>
        <begin position="11"/>
        <end position="16"/>
    </location>
    <ligand>
        <name>substrate</name>
    </ligand>
</feature>
<dbReference type="GO" id="GO:0046872">
    <property type="term" value="F:metal ion binding"/>
    <property type="evidence" value="ECO:0007669"/>
    <property type="project" value="UniProtKB-KW"/>
</dbReference>
<evidence type="ECO:0000256" key="10">
    <source>
        <dbReference type="HAMAP-Rule" id="MF_01405"/>
    </source>
</evidence>
<dbReference type="RefSeq" id="WP_160645608.1">
    <property type="nucleotide sequence ID" value="NZ_SIJB01000018.1"/>
</dbReference>
<dbReference type="GO" id="GO:0009117">
    <property type="term" value="P:nucleotide metabolic process"/>
    <property type="evidence" value="ECO:0007669"/>
    <property type="project" value="UniProtKB-KW"/>
</dbReference>
<dbReference type="InterPro" id="IPR020922">
    <property type="entry name" value="dITP/XTP_pyrophosphatase"/>
</dbReference>
<evidence type="ECO:0000256" key="2">
    <source>
        <dbReference type="ARBA" id="ARBA00011738"/>
    </source>
</evidence>
<dbReference type="GO" id="GO:0017111">
    <property type="term" value="F:ribonucleoside triphosphate phosphatase activity"/>
    <property type="evidence" value="ECO:0007669"/>
    <property type="project" value="InterPro"/>
</dbReference>
<keyword evidence="3 10" id="KW-0479">Metal-binding</keyword>
<comment type="cofactor">
    <cofactor evidence="10">
        <name>Mg(2+)</name>
        <dbReference type="ChEBI" id="CHEBI:18420"/>
    </cofactor>
    <text evidence="10">Binds 1 Mg(2+) ion per subunit.</text>
</comment>
<dbReference type="PANTHER" id="PTHR11067">
    <property type="entry name" value="INOSINE TRIPHOSPHATE PYROPHOSPHATASE/HAM1 PROTEIN"/>
    <property type="match status" value="1"/>
</dbReference>
<evidence type="ECO:0000256" key="1">
    <source>
        <dbReference type="ARBA" id="ARBA00008023"/>
    </source>
</evidence>
<dbReference type="Pfam" id="PF01725">
    <property type="entry name" value="Ham1p_like"/>
    <property type="match status" value="1"/>
</dbReference>
<comment type="function">
    <text evidence="10">Pyrophosphatase that catalyzes the hydrolysis of nucleoside triphosphates to their monophosphate derivatives, with a high preference for the non-canonical purine nucleotides XTP (xanthosine triphosphate), dITP (deoxyinosine triphosphate) and ITP. Seems to function as a house-cleaning enzyme that removes non-canonical purine nucleotides from the nucleotide pool, thus preventing their incorporation into DNA/RNA and avoiding chromosomal lesions.</text>
</comment>
<evidence type="ECO:0000256" key="11">
    <source>
        <dbReference type="RuleBase" id="RU003781"/>
    </source>
</evidence>
<feature type="binding site" evidence="10">
    <location>
        <begin position="163"/>
        <end position="166"/>
    </location>
    <ligand>
        <name>substrate</name>
    </ligand>
</feature>
<comment type="caution">
    <text evidence="12">The sequence shown here is derived from an EMBL/GenBank/DDBJ whole genome shotgun (WGS) entry which is preliminary data.</text>
</comment>
<dbReference type="AlphaFoldDB" id="A0A6N9Q0Y2"/>
<evidence type="ECO:0000313" key="12">
    <source>
        <dbReference type="EMBL" id="NBI28812.1"/>
    </source>
</evidence>
<dbReference type="GO" id="GO:0036220">
    <property type="term" value="F:ITP diphosphatase activity"/>
    <property type="evidence" value="ECO:0007669"/>
    <property type="project" value="UniProtKB-UniRule"/>
</dbReference>
<comment type="subunit">
    <text evidence="2 10">Homodimer.</text>
</comment>
<organism evidence="12 13">
    <name type="scientific">Chengkuizengella marina</name>
    <dbReference type="NCBI Taxonomy" id="2507566"/>
    <lineage>
        <taxon>Bacteria</taxon>
        <taxon>Bacillati</taxon>
        <taxon>Bacillota</taxon>
        <taxon>Bacilli</taxon>
        <taxon>Bacillales</taxon>
        <taxon>Paenibacillaceae</taxon>
        <taxon>Chengkuizengella</taxon>
    </lineage>
</organism>
<evidence type="ECO:0000256" key="9">
    <source>
        <dbReference type="ARBA" id="ARBA00052017"/>
    </source>
</evidence>
<keyword evidence="13" id="KW-1185">Reference proteome</keyword>
<comment type="catalytic activity">
    <reaction evidence="8 10">
        <text>dITP + H2O = dIMP + diphosphate + H(+)</text>
        <dbReference type="Rhea" id="RHEA:28342"/>
        <dbReference type="ChEBI" id="CHEBI:15377"/>
        <dbReference type="ChEBI" id="CHEBI:15378"/>
        <dbReference type="ChEBI" id="CHEBI:33019"/>
        <dbReference type="ChEBI" id="CHEBI:61194"/>
        <dbReference type="ChEBI" id="CHEBI:61382"/>
        <dbReference type="EC" id="3.6.1.66"/>
    </reaction>
</comment>
<name>A0A6N9Q0Y2_9BACL</name>
<feature type="binding site" evidence="10">
    <location>
        <begin position="191"/>
        <end position="192"/>
    </location>
    <ligand>
        <name>substrate</name>
    </ligand>
</feature>
<dbReference type="InterPro" id="IPR002637">
    <property type="entry name" value="RdgB/HAM1"/>
</dbReference>
<dbReference type="NCBIfam" id="NF011397">
    <property type="entry name" value="PRK14822.1"/>
    <property type="match status" value="1"/>
</dbReference>
<protein>
    <recommendedName>
        <fullName evidence="10">dITP/XTP pyrophosphatase</fullName>
        <ecNumber evidence="10">3.6.1.66</ecNumber>
    </recommendedName>
    <alternativeName>
        <fullName evidence="10">Non-canonical purine NTP pyrophosphatase</fullName>
    </alternativeName>
    <alternativeName>
        <fullName evidence="10">Non-standard purine NTP pyrophosphatase</fullName>
    </alternativeName>
    <alternativeName>
        <fullName evidence="10">Nucleoside-triphosphate diphosphatase</fullName>
    </alternativeName>
    <alternativeName>
        <fullName evidence="10">Nucleoside-triphosphate pyrophosphatase</fullName>
        <shortName evidence="10">NTPase</shortName>
    </alternativeName>
</protein>
<dbReference type="EMBL" id="SIJB01000018">
    <property type="protein sequence ID" value="NBI28812.1"/>
    <property type="molecule type" value="Genomic_DNA"/>
</dbReference>
<comment type="catalytic activity">
    <reaction evidence="10">
        <text>ITP + H2O = IMP + diphosphate + H(+)</text>
        <dbReference type="Rhea" id="RHEA:29399"/>
        <dbReference type="ChEBI" id="CHEBI:15377"/>
        <dbReference type="ChEBI" id="CHEBI:15378"/>
        <dbReference type="ChEBI" id="CHEBI:33019"/>
        <dbReference type="ChEBI" id="CHEBI:58053"/>
        <dbReference type="ChEBI" id="CHEBI:61402"/>
        <dbReference type="EC" id="3.6.1.66"/>
    </reaction>
</comment>
<dbReference type="GO" id="GO:0009146">
    <property type="term" value="P:purine nucleoside triphosphate catabolic process"/>
    <property type="evidence" value="ECO:0007669"/>
    <property type="project" value="UniProtKB-UniRule"/>
</dbReference>
<evidence type="ECO:0000256" key="7">
    <source>
        <dbReference type="ARBA" id="ARBA00023080"/>
    </source>
</evidence>
<accession>A0A6N9Q0Y2</accession>
<dbReference type="Gene3D" id="3.90.950.10">
    <property type="match status" value="1"/>
</dbReference>
<dbReference type="SUPFAM" id="SSF52972">
    <property type="entry name" value="ITPase-like"/>
    <property type="match status" value="1"/>
</dbReference>
<keyword evidence="6 10" id="KW-0460">Magnesium</keyword>
<dbReference type="NCBIfam" id="TIGR00042">
    <property type="entry name" value="RdgB/HAM1 family non-canonical purine NTP pyrophosphatase"/>
    <property type="match status" value="1"/>
</dbReference>
<evidence type="ECO:0000256" key="5">
    <source>
        <dbReference type="ARBA" id="ARBA00022801"/>
    </source>
</evidence>
<feature type="binding site" evidence="10">
    <location>
        <position position="186"/>
    </location>
    <ligand>
        <name>substrate</name>
    </ligand>
</feature>
<dbReference type="GO" id="GO:0005829">
    <property type="term" value="C:cytosol"/>
    <property type="evidence" value="ECO:0007669"/>
    <property type="project" value="TreeGrafter"/>
</dbReference>
<dbReference type="InterPro" id="IPR029001">
    <property type="entry name" value="ITPase-like_fam"/>
</dbReference>
<dbReference type="FunFam" id="3.90.950.10:FF:000001">
    <property type="entry name" value="dITP/XTP pyrophosphatase"/>
    <property type="match status" value="1"/>
</dbReference>
<dbReference type="EC" id="3.6.1.66" evidence="10"/>
<dbReference type="Proteomes" id="UP000448943">
    <property type="component" value="Unassembled WGS sequence"/>
</dbReference>
<evidence type="ECO:0000313" key="13">
    <source>
        <dbReference type="Proteomes" id="UP000448943"/>
    </source>
</evidence>
<comment type="catalytic activity">
    <reaction evidence="9 10">
        <text>XTP + H2O = XMP + diphosphate + H(+)</text>
        <dbReference type="Rhea" id="RHEA:28610"/>
        <dbReference type="ChEBI" id="CHEBI:15377"/>
        <dbReference type="ChEBI" id="CHEBI:15378"/>
        <dbReference type="ChEBI" id="CHEBI:33019"/>
        <dbReference type="ChEBI" id="CHEBI:57464"/>
        <dbReference type="ChEBI" id="CHEBI:61314"/>
        <dbReference type="EC" id="3.6.1.66"/>
    </reaction>
</comment>
<feature type="binding site" evidence="10">
    <location>
        <position position="73"/>
    </location>
    <ligand>
        <name>Mg(2+)</name>
        <dbReference type="ChEBI" id="CHEBI:18420"/>
    </ligand>
</feature>
<evidence type="ECO:0000256" key="6">
    <source>
        <dbReference type="ARBA" id="ARBA00022842"/>
    </source>
</evidence>
<dbReference type="CDD" id="cd00515">
    <property type="entry name" value="HAM1"/>
    <property type="match status" value="1"/>
</dbReference>
<dbReference type="GO" id="GO:0035870">
    <property type="term" value="F:dITP diphosphatase activity"/>
    <property type="evidence" value="ECO:0007669"/>
    <property type="project" value="UniProtKB-UniRule"/>
</dbReference>
<evidence type="ECO:0000256" key="8">
    <source>
        <dbReference type="ARBA" id="ARBA00051875"/>
    </source>
</evidence>
<proteinExistence type="inferred from homology"/>